<organism evidence="3 4">
    <name type="scientific">Coprinopsis marcescibilis</name>
    <name type="common">Agaric fungus</name>
    <name type="synonym">Psathyrella marcescibilis</name>
    <dbReference type="NCBI Taxonomy" id="230819"/>
    <lineage>
        <taxon>Eukaryota</taxon>
        <taxon>Fungi</taxon>
        <taxon>Dikarya</taxon>
        <taxon>Basidiomycota</taxon>
        <taxon>Agaricomycotina</taxon>
        <taxon>Agaricomycetes</taxon>
        <taxon>Agaricomycetidae</taxon>
        <taxon>Agaricales</taxon>
        <taxon>Agaricineae</taxon>
        <taxon>Psathyrellaceae</taxon>
        <taxon>Coprinopsis</taxon>
    </lineage>
</organism>
<comment type="cofactor">
    <cofactor evidence="1">
        <name>Mg(2+)</name>
        <dbReference type="ChEBI" id="CHEBI:18420"/>
    </cofactor>
</comment>
<dbReference type="GO" id="GO:0000723">
    <property type="term" value="P:telomere maintenance"/>
    <property type="evidence" value="ECO:0007669"/>
    <property type="project" value="InterPro"/>
</dbReference>
<keyword evidence="1" id="KW-0378">Hydrolase</keyword>
<proteinExistence type="inferred from homology"/>
<dbReference type="InterPro" id="IPR027417">
    <property type="entry name" value="P-loop_NTPase"/>
</dbReference>
<evidence type="ECO:0000256" key="1">
    <source>
        <dbReference type="RuleBase" id="RU363044"/>
    </source>
</evidence>
<keyword evidence="1" id="KW-0067">ATP-binding</keyword>
<feature type="non-terminal residue" evidence="3">
    <location>
        <position position="1"/>
    </location>
</feature>
<dbReference type="Gene3D" id="3.40.50.300">
    <property type="entry name" value="P-loop containing nucleotide triphosphate hydrolases"/>
    <property type="match status" value="1"/>
</dbReference>
<dbReference type="AlphaFoldDB" id="A0A5C3KAW3"/>
<keyword evidence="1" id="KW-0347">Helicase</keyword>
<dbReference type="Proteomes" id="UP000307440">
    <property type="component" value="Unassembled WGS sequence"/>
</dbReference>
<sequence length="157" mass="17557">LFLIDRQLAQFMRSLQDFDVLPLPQFNWAAMLGNPLIREQHVYNPEDQSRLAAERIATFNPEQRSAFNQILHAIDNRSGQSFFLHGPGGTGKTYIYNTLCYHLRGQGRIVLCVASSGIAALLLMGGRTSHSTFRVPILIHESSLCSITKNSDLGELI</sequence>
<dbReference type="GO" id="GO:0016887">
    <property type="term" value="F:ATP hydrolysis activity"/>
    <property type="evidence" value="ECO:0007669"/>
    <property type="project" value="RHEA"/>
</dbReference>
<keyword evidence="1" id="KW-0227">DNA damage</keyword>
<keyword evidence="1" id="KW-0547">Nucleotide-binding</keyword>
<protein>
    <recommendedName>
        <fullName evidence="1">ATP-dependent DNA helicase</fullName>
        <ecNumber evidence="1">5.6.2.3</ecNumber>
    </recommendedName>
</protein>
<reference evidence="3 4" key="1">
    <citation type="journal article" date="2019" name="Nat. Ecol. Evol.">
        <title>Megaphylogeny resolves global patterns of mushroom evolution.</title>
        <authorList>
            <person name="Varga T."/>
            <person name="Krizsan K."/>
            <person name="Foldi C."/>
            <person name="Dima B."/>
            <person name="Sanchez-Garcia M."/>
            <person name="Sanchez-Ramirez S."/>
            <person name="Szollosi G.J."/>
            <person name="Szarkandi J.G."/>
            <person name="Papp V."/>
            <person name="Albert L."/>
            <person name="Andreopoulos W."/>
            <person name="Angelini C."/>
            <person name="Antonin V."/>
            <person name="Barry K.W."/>
            <person name="Bougher N.L."/>
            <person name="Buchanan P."/>
            <person name="Buyck B."/>
            <person name="Bense V."/>
            <person name="Catcheside P."/>
            <person name="Chovatia M."/>
            <person name="Cooper J."/>
            <person name="Damon W."/>
            <person name="Desjardin D."/>
            <person name="Finy P."/>
            <person name="Geml J."/>
            <person name="Haridas S."/>
            <person name="Hughes K."/>
            <person name="Justo A."/>
            <person name="Karasinski D."/>
            <person name="Kautmanova I."/>
            <person name="Kiss B."/>
            <person name="Kocsube S."/>
            <person name="Kotiranta H."/>
            <person name="LaButti K.M."/>
            <person name="Lechner B.E."/>
            <person name="Liimatainen K."/>
            <person name="Lipzen A."/>
            <person name="Lukacs Z."/>
            <person name="Mihaltcheva S."/>
            <person name="Morgado L.N."/>
            <person name="Niskanen T."/>
            <person name="Noordeloos M.E."/>
            <person name="Ohm R.A."/>
            <person name="Ortiz-Santana B."/>
            <person name="Ovrebo C."/>
            <person name="Racz N."/>
            <person name="Riley R."/>
            <person name="Savchenko A."/>
            <person name="Shiryaev A."/>
            <person name="Soop K."/>
            <person name="Spirin V."/>
            <person name="Szebenyi C."/>
            <person name="Tomsovsky M."/>
            <person name="Tulloss R.E."/>
            <person name="Uehling J."/>
            <person name="Grigoriev I.V."/>
            <person name="Vagvolgyi C."/>
            <person name="Papp T."/>
            <person name="Martin F.M."/>
            <person name="Miettinen O."/>
            <person name="Hibbett D.S."/>
            <person name="Nagy L.G."/>
        </authorList>
    </citation>
    <scope>NUCLEOTIDE SEQUENCE [LARGE SCALE GENOMIC DNA]</scope>
    <source>
        <strain evidence="3 4">CBS 121175</strain>
    </source>
</reference>
<gene>
    <name evidence="3" type="ORF">FA15DRAFT_555432</name>
</gene>
<keyword evidence="1" id="KW-0233">DNA recombination</keyword>
<keyword evidence="4" id="KW-1185">Reference proteome</keyword>
<evidence type="ECO:0000313" key="4">
    <source>
        <dbReference type="Proteomes" id="UP000307440"/>
    </source>
</evidence>
<dbReference type="GO" id="GO:0006281">
    <property type="term" value="P:DNA repair"/>
    <property type="evidence" value="ECO:0007669"/>
    <property type="project" value="UniProtKB-KW"/>
</dbReference>
<feature type="non-terminal residue" evidence="3">
    <location>
        <position position="157"/>
    </location>
</feature>
<keyword evidence="1" id="KW-0234">DNA repair</keyword>
<dbReference type="PANTHER" id="PTHR10492:SF57">
    <property type="entry name" value="ATP-DEPENDENT DNA HELICASE"/>
    <property type="match status" value="1"/>
</dbReference>
<name>A0A5C3KAW3_COPMA</name>
<dbReference type="GO" id="GO:0043139">
    <property type="term" value="F:5'-3' DNA helicase activity"/>
    <property type="evidence" value="ECO:0007669"/>
    <property type="project" value="UniProtKB-EC"/>
</dbReference>
<comment type="similarity">
    <text evidence="1">Belongs to the helicase family.</text>
</comment>
<evidence type="ECO:0000313" key="3">
    <source>
        <dbReference type="EMBL" id="TFK17038.1"/>
    </source>
</evidence>
<accession>A0A5C3KAW3</accession>
<feature type="domain" description="DNA helicase Pif1-like DEAD-box helicase" evidence="2">
    <location>
        <begin position="59"/>
        <end position="157"/>
    </location>
</feature>
<dbReference type="EC" id="5.6.2.3" evidence="1"/>
<comment type="catalytic activity">
    <reaction evidence="1">
        <text>ATP + H2O = ADP + phosphate + H(+)</text>
        <dbReference type="Rhea" id="RHEA:13065"/>
        <dbReference type="ChEBI" id="CHEBI:15377"/>
        <dbReference type="ChEBI" id="CHEBI:15378"/>
        <dbReference type="ChEBI" id="CHEBI:30616"/>
        <dbReference type="ChEBI" id="CHEBI:43474"/>
        <dbReference type="ChEBI" id="CHEBI:456216"/>
        <dbReference type="EC" id="5.6.2.3"/>
    </reaction>
</comment>
<dbReference type="PANTHER" id="PTHR10492">
    <property type="match status" value="1"/>
</dbReference>
<evidence type="ECO:0000259" key="2">
    <source>
        <dbReference type="Pfam" id="PF05970"/>
    </source>
</evidence>
<dbReference type="Pfam" id="PF05970">
    <property type="entry name" value="PIF1"/>
    <property type="match status" value="1"/>
</dbReference>
<dbReference type="EMBL" id="ML210579">
    <property type="protein sequence ID" value="TFK17038.1"/>
    <property type="molecule type" value="Genomic_DNA"/>
</dbReference>
<dbReference type="GO" id="GO:0005524">
    <property type="term" value="F:ATP binding"/>
    <property type="evidence" value="ECO:0007669"/>
    <property type="project" value="UniProtKB-KW"/>
</dbReference>
<dbReference type="SUPFAM" id="SSF52540">
    <property type="entry name" value="P-loop containing nucleoside triphosphate hydrolases"/>
    <property type="match status" value="1"/>
</dbReference>
<dbReference type="STRING" id="230819.A0A5C3KAW3"/>
<dbReference type="InterPro" id="IPR010285">
    <property type="entry name" value="DNA_helicase_pif1-like_DEAD"/>
</dbReference>
<dbReference type="GO" id="GO:0006310">
    <property type="term" value="P:DNA recombination"/>
    <property type="evidence" value="ECO:0007669"/>
    <property type="project" value="UniProtKB-KW"/>
</dbReference>
<dbReference type="OrthoDB" id="3366231at2759"/>